<proteinExistence type="predicted"/>
<evidence type="ECO:0000313" key="1">
    <source>
        <dbReference type="EMBL" id="SIQ74727.1"/>
    </source>
</evidence>
<dbReference type="PANTHER" id="PTHR36932:SF1">
    <property type="entry name" value="CAPSULAR POLYSACCHARIDE BIOSYNTHESIS PROTEIN"/>
    <property type="match status" value="1"/>
</dbReference>
<organism evidence="1 2">
    <name type="scientific">Cellulosimicrobium aquatile</name>
    <dbReference type="NCBI Taxonomy" id="1612203"/>
    <lineage>
        <taxon>Bacteria</taxon>
        <taxon>Bacillati</taxon>
        <taxon>Actinomycetota</taxon>
        <taxon>Actinomycetes</taxon>
        <taxon>Micrococcales</taxon>
        <taxon>Promicromonosporaceae</taxon>
        <taxon>Cellulosimicrobium</taxon>
    </lineage>
</organism>
<accession>A0A1N6VAD2</accession>
<protein>
    <submittedName>
        <fullName evidence="1">Phenylacetate-CoA ligase</fullName>
    </submittedName>
</protein>
<dbReference type="Proteomes" id="UP000186235">
    <property type="component" value="Unassembled WGS sequence"/>
</dbReference>
<dbReference type="EMBL" id="FTMI01000007">
    <property type="protein sequence ID" value="SIQ74727.1"/>
    <property type="molecule type" value="Genomic_DNA"/>
</dbReference>
<dbReference type="InterPro" id="IPR053158">
    <property type="entry name" value="CapK_Type1_Caps_Biosynth"/>
</dbReference>
<name>A0A1N6VAD2_9MICO</name>
<sequence length="439" mass="48930">MIAEAAFRAKTAVVGRDSTAQLDSFVRHDALPAAALEQLSRERALRHARFASEHSPFYRDLYRDAGITAADLRDDAVLDALPLVDKPALREHFDTIRTDEATDRTSATSRTGGSTGLPLHVLRDLRFPARALEWRLFRWWGVEPWEDRGIITRHMLEGLARVRHDLQWLPSRRVQLDAFRITDETVTEFARRWNRLRPPFLLGYGGGVLELVRRTGRLGIELAPPRAVAVTAAPLAPGVRAEIATALRAPVYDHYRSAEVPWIAGECAEQSGMHVFWDVRRVEVLDDDDRPVPDGQEGNVVVTDLTNRVFPVVRYRLGDVSSIHRETCACGRSLPRLGAVSGRASDAVRLPDGTTIAGALGHIFDHAPLSVRQFEIVQGRDYAVTLRCIPASDERADIERALATLRRATRGLVPVTLELVDHIPQVGGKMRFIRSDAPS</sequence>
<evidence type="ECO:0000313" key="2">
    <source>
        <dbReference type="Proteomes" id="UP000186235"/>
    </source>
</evidence>
<dbReference type="RefSeq" id="WP_143311192.1">
    <property type="nucleotide sequence ID" value="NZ_FTMI01000007.1"/>
</dbReference>
<keyword evidence="1" id="KW-0436">Ligase</keyword>
<reference evidence="2" key="1">
    <citation type="submission" date="2017-01" db="EMBL/GenBank/DDBJ databases">
        <authorList>
            <person name="Varghese N."/>
            <person name="Submissions S."/>
        </authorList>
    </citation>
    <scope>NUCLEOTIDE SEQUENCE [LARGE SCALE GENOMIC DNA]</scope>
    <source>
        <strain evidence="2">3bp</strain>
    </source>
</reference>
<dbReference type="AlphaFoldDB" id="A0A1N6VAD2"/>
<dbReference type="GO" id="GO:0016874">
    <property type="term" value="F:ligase activity"/>
    <property type="evidence" value="ECO:0007669"/>
    <property type="project" value="UniProtKB-KW"/>
</dbReference>
<dbReference type="PANTHER" id="PTHR36932">
    <property type="entry name" value="CAPSULAR POLYSACCHARIDE BIOSYNTHESIS PROTEIN"/>
    <property type="match status" value="1"/>
</dbReference>
<dbReference type="InterPro" id="IPR042099">
    <property type="entry name" value="ANL_N_sf"/>
</dbReference>
<dbReference type="Gene3D" id="3.40.50.12780">
    <property type="entry name" value="N-terminal domain of ligase-like"/>
    <property type="match status" value="1"/>
</dbReference>
<dbReference type="SUPFAM" id="SSF56801">
    <property type="entry name" value="Acetyl-CoA synthetase-like"/>
    <property type="match status" value="1"/>
</dbReference>
<gene>
    <name evidence="1" type="ORF">SAMN05518682_3517</name>
</gene>
<keyword evidence="2" id="KW-1185">Reference proteome</keyword>